<evidence type="ECO:0000313" key="2">
    <source>
        <dbReference type="EMBL" id="OUY08701.1"/>
    </source>
</evidence>
<feature type="transmembrane region" description="Helical" evidence="1">
    <location>
        <begin position="52"/>
        <end position="75"/>
    </location>
</feature>
<dbReference type="EMBL" id="NEXX01000001">
    <property type="protein sequence ID" value="OUY08701.1"/>
    <property type="molecule type" value="Genomic_DNA"/>
</dbReference>
<dbReference type="OrthoDB" id="6694073at2"/>
<name>A0A1Z9Z2K6_9GAMM</name>
<organism evidence="2 3">
    <name type="scientific">Acinetobacter populi</name>
    <dbReference type="NCBI Taxonomy" id="1582270"/>
    <lineage>
        <taxon>Bacteria</taxon>
        <taxon>Pseudomonadati</taxon>
        <taxon>Pseudomonadota</taxon>
        <taxon>Gammaproteobacteria</taxon>
        <taxon>Moraxellales</taxon>
        <taxon>Moraxellaceae</taxon>
        <taxon>Acinetobacter</taxon>
    </lineage>
</organism>
<keyword evidence="1" id="KW-0812">Transmembrane</keyword>
<keyword evidence="1" id="KW-1133">Transmembrane helix</keyword>
<feature type="transmembrane region" description="Helical" evidence="1">
    <location>
        <begin position="81"/>
        <end position="100"/>
    </location>
</feature>
<dbReference type="InterPro" id="IPR032637">
    <property type="entry name" value="Phage_holin-like"/>
</dbReference>
<dbReference type="Pfam" id="PF16931">
    <property type="entry name" value="Phage_holin_8"/>
    <property type="match status" value="1"/>
</dbReference>
<dbReference type="Proteomes" id="UP000196536">
    <property type="component" value="Unassembled WGS sequence"/>
</dbReference>
<dbReference type="AlphaFoldDB" id="A0A1Z9Z2K6"/>
<feature type="transmembrane region" description="Helical" evidence="1">
    <location>
        <begin position="20"/>
        <end position="40"/>
    </location>
</feature>
<sequence>MAEPTTTAAATAITISAASFLPFVNGNALLGAVFGAALFATTKKDLKPLQRLMTMVIATGIGYLLTPEITARSFVNNDATAGMIAAIFSLPIILKVMVWVDQSNLSDIINKIFRGGGTS</sequence>
<reference evidence="2 3" key="1">
    <citation type="submission" date="2017-05" db="EMBL/GenBank/DDBJ databases">
        <title>Acinetobacter populi ANC 5415 (= PBJ7), whole genome shotgun sequencing project.</title>
        <authorList>
            <person name="Nemec A."/>
            <person name="Radolfova-Krizova L."/>
        </authorList>
    </citation>
    <scope>NUCLEOTIDE SEQUENCE [LARGE SCALE GENOMIC DNA]</scope>
    <source>
        <strain evidence="2 3">PBJ7</strain>
    </source>
</reference>
<gene>
    <name evidence="2" type="ORF">CAP51_03560</name>
</gene>
<proteinExistence type="predicted"/>
<protein>
    <recommendedName>
        <fullName evidence="4">Phage holin</fullName>
    </recommendedName>
</protein>
<dbReference type="RefSeq" id="WP_087619364.1">
    <property type="nucleotide sequence ID" value="NZ_NEXX01000001.1"/>
</dbReference>
<evidence type="ECO:0000256" key="1">
    <source>
        <dbReference type="SAM" id="Phobius"/>
    </source>
</evidence>
<accession>A0A1Z9Z2K6</accession>
<keyword evidence="3" id="KW-1185">Reference proteome</keyword>
<evidence type="ECO:0000313" key="3">
    <source>
        <dbReference type="Proteomes" id="UP000196536"/>
    </source>
</evidence>
<comment type="caution">
    <text evidence="2">The sequence shown here is derived from an EMBL/GenBank/DDBJ whole genome shotgun (WGS) entry which is preliminary data.</text>
</comment>
<evidence type="ECO:0008006" key="4">
    <source>
        <dbReference type="Google" id="ProtNLM"/>
    </source>
</evidence>
<keyword evidence="1" id="KW-0472">Membrane</keyword>